<dbReference type="GeneID" id="24164327"/>
<sequence>MMPASCLGTSAGSPPMACSGEARCPPQTTGPGLFLDRSSSPRSPRQHVVVQTLLQTFQGRQWASKIALSRSISDSGLSLTLRSRLTGPPMVNGAANAPNVPPQLAPHRPPHPPQPYGDPSVPTASSAVDDVVDATLEELQGQP</sequence>
<dbReference type="VEuPathDB" id="FungiDB:CIMG_12700"/>
<reference evidence="3" key="2">
    <citation type="journal article" date="2010" name="Genome Res.">
        <title>Population genomic sequencing of Coccidioides fungi reveals recent hybridization and transposon control.</title>
        <authorList>
            <person name="Neafsey D.E."/>
            <person name="Barker B.M."/>
            <person name="Sharpton T.J."/>
            <person name="Stajich J.E."/>
            <person name="Park D.J."/>
            <person name="Whiston E."/>
            <person name="Hung C.-Y."/>
            <person name="McMahan C."/>
            <person name="White J."/>
            <person name="Sykes S."/>
            <person name="Heiman D."/>
            <person name="Young S."/>
            <person name="Zeng Q."/>
            <person name="Abouelleil A."/>
            <person name="Aftuck L."/>
            <person name="Bessette D."/>
            <person name="Brown A."/>
            <person name="FitzGerald M."/>
            <person name="Lui A."/>
            <person name="Macdonald J.P."/>
            <person name="Priest M."/>
            <person name="Orbach M.J."/>
            <person name="Galgiani J.N."/>
            <person name="Kirkland T.N."/>
            <person name="Cole G.T."/>
            <person name="Birren B.W."/>
            <person name="Henn M.R."/>
            <person name="Taylor J.W."/>
            <person name="Rounsley S.D."/>
        </authorList>
    </citation>
    <scope>GENOME REANNOTATION</scope>
    <source>
        <strain evidence="3">RS</strain>
    </source>
</reference>
<gene>
    <name evidence="2" type="ORF">CIMG_12700</name>
</gene>
<evidence type="ECO:0000256" key="1">
    <source>
        <dbReference type="SAM" id="MobiDB-lite"/>
    </source>
</evidence>
<feature type="region of interest" description="Disordered" evidence="1">
    <location>
        <begin position="1"/>
        <end position="46"/>
    </location>
</feature>
<dbReference type="KEGG" id="cim:CIMG_12700"/>
<dbReference type="AlphaFoldDB" id="A0A0D8JUT4"/>
<keyword evidence="3" id="KW-1185">Reference proteome</keyword>
<dbReference type="Proteomes" id="UP000001261">
    <property type="component" value="Unassembled WGS sequence"/>
</dbReference>
<accession>A0A0D8JUT4</accession>
<reference evidence="3" key="1">
    <citation type="journal article" date="2009" name="Genome Res.">
        <title>Comparative genomic analyses of the human fungal pathogens Coccidioides and their relatives.</title>
        <authorList>
            <person name="Sharpton T.J."/>
            <person name="Stajich J.E."/>
            <person name="Rounsley S.D."/>
            <person name="Gardner M.J."/>
            <person name="Wortman J.R."/>
            <person name="Jordar V.S."/>
            <person name="Maiti R."/>
            <person name="Kodira C.D."/>
            <person name="Neafsey D.E."/>
            <person name="Zeng Q."/>
            <person name="Hung C.-Y."/>
            <person name="McMahan C."/>
            <person name="Muszewska A."/>
            <person name="Grynberg M."/>
            <person name="Mandel M.A."/>
            <person name="Kellner E.M."/>
            <person name="Barker B.M."/>
            <person name="Galgiani J.N."/>
            <person name="Orbach M.J."/>
            <person name="Kirkland T.N."/>
            <person name="Cole G.T."/>
            <person name="Henn M.R."/>
            <person name="Birren B.W."/>
            <person name="Taylor J.W."/>
        </authorList>
    </citation>
    <scope>NUCLEOTIDE SEQUENCE [LARGE SCALE GENOMIC DNA]</scope>
    <source>
        <strain evidence="3">RS</strain>
    </source>
</reference>
<proteinExistence type="predicted"/>
<name>A0A0D8JUT4_COCIM</name>
<evidence type="ECO:0000313" key="2">
    <source>
        <dbReference type="EMBL" id="KJF60038.1"/>
    </source>
</evidence>
<protein>
    <submittedName>
        <fullName evidence="2">Uncharacterized protein</fullName>
    </submittedName>
</protein>
<dbReference type="InParanoid" id="A0A0D8JUT4"/>
<dbReference type="EMBL" id="GG704911">
    <property type="protein sequence ID" value="KJF60038.1"/>
    <property type="molecule type" value="Genomic_DNA"/>
</dbReference>
<organism evidence="2 3">
    <name type="scientific">Coccidioides immitis (strain RS)</name>
    <name type="common">Valley fever fungus</name>
    <dbReference type="NCBI Taxonomy" id="246410"/>
    <lineage>
        <taxon>Eukaryota</taxon>
        <taxon>Fungi</taxon>
        <taxon>Dikarya</taxon>
        <taxon>Ascomycota</taxon>
        <taxon>Pezizomycotina</taxon>
        <taxon>Eurotiomycetes</taxon>
        <taxon>Eurotiomycetidae</taxon>
        <taxon>Onygenales</taxon>
        <taxon>Onygenaceae</taxon>
        <taxon>Coccidioides</taxon>
    </lineage>
</organism>
<feature type="region of interest" description="Disordered" evidence="1">
    <location>
        <begin position="82"/>
        <end position="128"/>
    </location>
</feature>
<dbReference type="RefSeq" id="XP_004445682.1">
    <property type="nucleotide sequence ID" value="XM_004445625.1"/>
</dbReference>
<evidence type="ECO:0000313" key="3">
    <source>
        <dbReference type="Proteomes" id="UP000001261"/>
    </source>
</evidence>